<dbReference type="EMBL" id="BAABRV010000001">
    <property type="protein sequence ID" value="GAA5532315.1"/>
    <property type="molecule type" value="Genomic_DNA"/>
</dbReference>
<keyword evidence="2" id="KW-0560">Oxidoreductase</keyword>
<feature type="domain" description="Amine oxidase" evidence="3">
    <location>
        <begin position="11"/>
        <end position="412"/>
    </location>
</feature>
<evidence type="ECO:0000256" key="2">
    <source>
        <dbReference type="ARBA" id="ARBA00023002"/>
    </source>
</evidence>
<evidence type="ECO:0000313" key="4">
    <source>
        <dbReference type="EMBL" id="GAA5532315.1"/>
    </source>
</evidence>
<evidence type="ECO:0000259" key="3">
    <source>
        <dbReference type="Pfam" id="PF01593"/>
    </source>
</evidence>
<organism evidence="4 5">
    <name type="scientific">Deinococcus aluminii</name>
    <dbReference type="NCBI Taxonomy" id="1656885"/>
    <lineage>
        <taxon>Bacteria</taxon>
        <taxon>Thermotogati</taxon>
        <taxon>Deinococcota</taxon>
        <taxon>Deinococci</taxon>
        <taxon>Deinococcales</taxon>
        <taxon>Deinococcaceae</taxon>
        <taxon>Deinococcus</taxon>
    </lineage>
</organism>
<dbReference type="Pfam" id="PF01593">
    <property type="entry name" value="Amino_oxidase"/>
    <property type="match status" value="1"/>
</dbReference>
<sequence length="425" mass="44909">MLDVLVVGAGLAGLTAARVLTRAGRRVRVLEAAEQIGGRVTTREVDGFTLDAGYQVLFPAYPAVRRQLDLDALDLVPVPSAAVVRQGTRAQVLGDPLRDPASLPGTLTARALTLGDKLRVARLAASLRAPAPHTLLNGPDETTEAYLRRQGFSEAALDHFFRPFFGGIFLRRDLHTSARLFRYVFRMLMDGGAALPRAGMAAIPAQLARGVDVKTGVRVTRLLPHGQTPGSGPVTAVTSAGDLDARSVIVATDPDTAQALTGEPVARGSLDSTSLSYAAPRALDHQPRLLLNAEGGLINTAQWLSEVLPERVPAGQHLLTVSVLGLPDLDDAALDTRVRGELSRWYGAGVDTLRTLGIWRIRHAQYLQPPEYAATLPGHATGLPGVLLASEVTSMSSIQGAVESGEKAAAILLGDLAGMSRPRGA</sequence>
<evidence type="ECO:0000313" key="5">
    <source>
        <dbReference type="Proteomes" id="UP001404956"/>
    </source>
</evidence>
<comment type="cofactor">
    <cofactor evidence="1">
        <name>FAD</name>
        <dbReference type="ChEBI" id="CHEBI:57692"/>
    </cofactor>
</comment>
<dbReference type="SUPFAM" id="SSF51905">
    <property type="entry name" value="FAD/NAD(P)-binding domain"/>
    <property type="match status" value="1"/>
</dbReference>
<dbReference type="InterPro" id="IPR036188">
    <property type="entry name" value="FAD/NAD-bd_sf"/>
</dbReference>
<dbReference type="PANTHER" id="PTHR42841">
    <property type="entry name" value="AMINE OXIDASE"/>
    <property type="match status" value="1"/>
</dbReference>
<dbReference type="RefSeq" id="WP_345451285.1">
    <property type="nucleotide sequence ID" value="NZ_BAABRV010000001.1"/>
</dbReference>
<reference evidence="4 5" key="1">
    <citation type="submission" date="2024-02" db="EMBL/GenBank/DDBJ databases">
        <title>Deinococcus aluminii NBRC 112889.</title>
        <authorList>
            <person name="Ichikawa N."/>
            <person name="Katano-Makiyama Y."/>
            <person name="Hidaka K."/>
        </authorList>
    </citation>
    <scope>NUCLEOTIDE SEQUENCE [LARGE SCALE GENOMIC DNA]</scope>
    <source>
        <strain evidence="4 5">NBRC 112889</strain>
    </source>
</reference>
<proteinExistence type="predicted"/>
<comment type="caution">
    <text evidence="4">The sequence shown here is derived from an EMBL/GenBank/DDBJ whole genome shotgun (WGS) entry which is preliminary data.</text>
</comment>
<protein>
    <recommendedName>
        <fullName evidence="3">Amine oxidase domain-containing protein</fullName>
    </recommendedName>
</protein>
<dbReference type="Proteomes" id="UP001404956">
    <property type="component" value="Unassembled WGS sequence"/>
</dbReference>
<dbReference type="InterPro" id="IPR001613">
    <property type="entry name" value="Flavin_amine_oxidase"/>
</dbReference>
<gene>
    <name evidence="4" type="ORF">Dalu01_00703</name>
</gene>
<dbReference type="Gene3D" id="3.50.50.60">
    <property type="entry name" value="FAD/NAD(P)-binding domain"/>
    <property type="match status" value="1"/>
</dbReference>
<evidence type="ECO:0000256" key="1">
    <source>
        <dbReference type="ARBA" id="ARBA00001974"/>
    </source>
</evidence>
<dbReference type="InterPro" id="IPR002937">
    <property type="entry name" value="Amino_oxidase"/>
</dbReference>
<accession>A0ABP9XCQ1</accession>
<name>A0ABP9XCQ1_9DEIO</name>
<dbReference type="PRINTS" id="PR00757">
    <property type="entry name" value="AMINEOXDASEF"/>
</dbReference>
<keyword evidence="5" id="KW-1185">Reference proteome</keyword>